<dbReference type="Gene3D" id="1.10.260.40">
    <property type="entry name" value="lambda repressor-like DNA-binding domains"/>
    <property type="match status" value="1"/>
</dbReference>
<name>A0A1E7WVU6_9BURK</name>
<dbReference type="InterPro" id="IPR010982">
    <property type="entry name" value="Lambda_DNA-bd_dom_sf"/>
</dbReference>
<dbReference type="AlphaFoldDB" id="A0A1E7WVU6"/>
<keyword evidence="3" id="KW-1185">Reference proteome</keyword>
<dbReference type="InterPro" id="IPR001387">
    <property type="entry name" value="Cro/C1-type_HTH"/>
</dbReference>
<dbReference type="RefSeq" id="WP_070247387.1">
    <property type="nucleotide sequence ID" value="NZ_LROM01000071.1"/>
</dbReference>
<comment type="caution">
    <text evidence="2">The sequence shown here is derived from an EMBL/GenBank/DDBJ whole genome shotgun (WGS) entry which is preliminary data.</text>
</comment>
<protein>
    <recommendedName>
        <fullName evidence="1">HTH cro/C1-type domain-containing protein</fullName>
    </recommendedName>
</protein>
<gene>
    <name evidence="2" type="ORF">DUPY_16790</name>
</gene>
<dbReference type="Proteomes" id="UP000175989">
    <property type="component" value="Unassembled WGS sequence"/>
</dbReference>
<sequence>MTIFQQLQQRRHHQGKTLQSLATVTGMSVPQVSNVLGGKVDARFGTVEALANALDASVVVVPRHLLPEVERLLSGKAIGPDDVPSSVDRFLAGTR</sequence>
<dbReference type="PROSITE" id="PS50943">
    <property type="entry name" value="HTH_CROC1"/>
    <property type="match status" value="1"/>
</dbReference>
<dbReference type="Pfam" id="PF13560">
    <property type="entry name" value="HTH_31"/>
    <property type="match status" value="1"/>
</dbReference>
<evidence type="ECO:0000313" key="2">
    <source>
        <dbReference type="EMBL" id="OFA03864.1"/>
    </source>
</evidence>
<dbReference type="PATRIC" id="fig|762836.4.peg.1750"/>
<dbReference type="EMBL" id="LROM01000071">
    <property type="protein sequence ID" value="OFA03864.1"/>
    <property type="molecule type" value="Genomic_DNA"/>
</dbReference>
<accession>A0A1E7WVU6</accession>
<evidence type="ECO:0000259" key="1">
    <source>
        <dbReference type="PROSITE" id="PS50943"/>
    </source>
</evidence>
<proteinExistence type="predicted"/>
<dbReference type="SUPFAM" id="SSF47413">
    <property type="entry name" value="lambda repressor-like DNA-binding domains"/>
    <property type="match status" value="1"/>
</dbReference>
<reference evidence="3" key="1">
    <citation type="journal article" date="2016" name="Front. Microbiol.">
        <title>Molecular Keys to the Janthinobacterium and Duganella spp. Interaction with the Plant Pathogen Fusarium graminearum.</title>
        <authorList>
            <person name="Haack F.S."/>
            <person name="Poehlein A."/>
            <person name="Kroger C."/>
            <person name="Voigt C.A."/>
            <person name="Piepenbring M."/>
            <person name="Bode H.B."/>
            <person name="Daniel R."/>
            <person name="Schafer W."/>
            <person name="Streit W.R."/>
        </authorList>
    </citation>
    <scope>NUCLEOTIDE SEQUENCE [LARGE SCALE GENOMIC DNA]</scope>
    <source>
        <strain evidence="3">T54</strain>
    </source>
</reference>
<dbReference type="OrthoDB" id="8720132at2"/>
<evidence type="ECO:0000313" key="3">
    <source>
        <dbReference type="Proteomes" id="UP000175989"/>
    </source>
</evidence>
<feature type="domain" description="HTH cro/C1-type" evidence="1">
    <location>
        <begin position="7"/>
        <end position="61"/>
    </location>
</feature>
<dbReference type="GO" id="GO:0003677">
    <property type="term" value="F:DNA binding"/>
    <property type="evidence" value="ECO:0007669"/>
    <property type="project" value="InterPro"/>
</dbReference>
<organism evidence="2 3">
    <name type="scientific">Duganella phyllosphaerae</name>
    <dbReference type="NCBI Taxonomy" id="762836"/>
    <lineage>
        <taxon>Bacteria</taxon>
        <taxon>Pseudomonadati</taxon>
        <taxon>Pseudomonadota</taxon>
        <taxon>Betaproteobacteria</taxon>
        <taxon>Burkholderiales</taxon>
        <taxon>Oxalobacteraceae</taxon>
        <taxon>Telluria group</taxon>
        <taxon>Duganella</taxon>
    </lineage>
</organism>
<dbReference type="SMART" id="SM00530">
    <property type="entry name" value="HTH_XRE"/>
    <property type="match status" value="1"/>
</dbReference>